<proteinExistence type="predicted"/>
<dbReference type="EMBL" id="BLLF01001565">
    <property type="protein sequence ID" value="GFH20050.1"/>
    <property type="molecule type" value="Genomic_DNA"/>
</dbReference>
<organism evidence="1 2">
    <name type="scientific">Haematococcus lacustris</name>
    <name type="common">Green alga</name>
    <name type="synonym">Haematococcus pluvialis</name>
    <dbReference type="NCBI Taxonomy" id="44745"/>
    <lineage>
        <taxon>Eukaryota</taxon>
        <taxon>Viridiplantae</taxon>
        <taxon>Chlorophyta</taxon>
        <taxon>core chlorophytes</taxon>
        <taxon>Chlorophyceae</taxon>
        <taxon>CS clade</taxon>
        <taxon>Chlamydomonadales</taxon>
        <taxon>Haematococcaceae</taxon>
        <taxon>Haematococcus</taxon>
    </lineage>
</organism>
<dbReference type="Proteomes" id="UP000485058">
    <property type="component" value="Unassembled WGS sequence"/>
</dbReference>
<reference evidence="1 2" key="1">
    <citation type="submission" date="2020-02" db="EMBL/GenBank/DDBJ databases">
        <title>Draft genome sequence of Haematococcus lacustris strain NIES-144.</title>
        <authorList>
            <person name="Morimoto D."/>
            <person name="Nakagawa S."/>
            <person name="Yoshida T."/>
            <person name="Sawayama S."/>
        </authorList>
    </citation>
    <scope>NUCLEOTIDE SEQUENCE [LARGE SCALE GENOMIC DNA]</scope>
    <source>
        <strain evidence="1 2">NIES-144</strain>
    </source>
</reference>
<sequence length="24" mass="2608">MDEGKSDAKKAKIYGRVGKKIVSV</sequence>
<keyword evidence="2" id="KW-1185">Reference proteome</keyword>
<evidence type="ECO:0000313" key="2">
    <source>
        <dbReference type="Proteomes" id="UP000485058"/>
    </source>
</evidence>
<evidence type="ECO:0000313" key="1">
    <source>
        <dbReference type="EMBL" id="GFH20050.1"/>
    </source>
</evidence>
<comment type="caution">
    <text evidence="1">The sequence shown here is derived from an EMBL/GenBank/DDBJ whole genome shotgun (WGS) entry which is preliminary data.</text>
</comment>
<accession>A0A699ZFP1</accession>
<name>A0A699ZFP1_HAELA</name>
<gene>
    <name evidence="1" type="ORF">HaLaN_17107</name>
</gene>
<protein>
    <submittedName>
        <fullName evidence="1">Uncharacterized protein</fullName>
    </submittedName>
</protein>
<dbReference type="AlphaFoldDB" id="A0A699ZFP1"/>